<evidence type="ECO:0000313" key="5">
    <source>
        <dbReference type="Proteomes" id="UP000078290"/>
    </source>
</evidence>
<accession>A0A1B7KNA6</accession>
<dbReference type="PANTHER" id="PTHR43578:SF3">
    <property type="entry name" value="NADH-QUINONE OXIDOREDUCTASE SUBUNIT F"/>
    <property type="match status" value="1"/>
</dbReference>
<dbReference type="CDD" id="cd02980">
    <property type="entry name" value="TRX_Fd_family"/>
    <property type="match status" value="1"/>
</dbReference>
<comment type="caution">
    <text evidence="4">The sequence shown here is derived from an EMBL/GenBank/DDBJ whole genome shotgun (WGS) entry which is preliminary data.</text>
</comment>
<dbReference type="GO" id="GO:0051536">
    <property type="term" value="F:iron-sulfur cluster binding"/>
    <property type="evidence" value="ECO:0007669"/>
    <property type="project" value="UniProtKB-KW"/>
</dbReference>
<dbReference type="GO" id="GO:0046872">
    <property type="term" value="F:metal ion binding"/>
    <property type="evidence" value="ECO:0007669"/>
    <property type="project" value="UniProtKB-KW"/>
</dbReference>
<evidence type="ECO:0000313" key="4">
    <source>
        <dbReference type="EMBL" id="OAT71469.1"/>
    </source>
</evidence>
<dbReference type="AlphaFoldDB" id="A0A1B7KNA6"/>
<organism evidence="4 5">
    <name type="scientific">Parageobacillus thermoglucosidasius</name>
    <name type="common">Geobacillus thermoglucosidasius</name>
    <dbReference type="NCBI Taxonomy" id="1426"/>
    <lineage>
        <taxon>Bacteria</taxon>
        <taxon>Bacillati</taxon>
        <taxon>Bacillota</taxon>
        <taxon>Bacilli</taxon>
        <taxon>Bacillales</taxon>
        <taxon>Anoxybacillaceae</taxon>
        <taxon>Parageobacillus</taxon>
    </lineage>
</organism>
<dbReference type="Proteomes" id="UP000078290">
    <property type="component" value="Unassembled WGS sequence"/>
</dbReference>
<keyword evidence="2" id="KW-0408">Iron</keyword>
<keyword evidence="3" id="KW-0411">Iron-sulfur</keyword>
<dbReference type="EMBL" id="LXMA01000042">
    <property type="protein sequence ID" value="OAT71469.1"/>
    <property type="molecule type" value="Genomic_DNA"/>
</dbReference>
<sequence>MATWDLSRMKHHVFICNGSSCMCKGGEEVTKAIRSEIAATGMDNVIHTSRTRCNGRCKDACVIIVYPEGIWYKDVTPADAPVIIRQHLIGGSPLEERISHRCVNGKFIRSRGVETGTLKATKLAMQKDLQ</sequence>
<dbReference type="SUPFAM" id="SSF52833">
    <property type="entry name" value="Thioredoxin-like"/>
    <property type="match status" value="1"/>
</dbReference>
<dbReference type="InterPro" id="IPR036249">
    <property type="entry name" value="Thioredoxin-like_sf"/>
</dbReference>
<evidence type="ECO:0000256" key="1">
    <source>
        <dbReference type="ARBA" id="ARBA00022723"/>
    </source>
</evidence>
<gene>
    <name evidence="4" type="ORF">A7K69_13755</name>
</gene>
<keyword evidence="1" id="KW-0479">Metal-binding</keyword>
<dbReference type="PANTHER" id="PTHR43578">
    <property type="entry name" value="NADH-QUINONE OXIDOREDUCTASE SUBUNIT F"/>
    <property type="match status" value="1"/>
</dbReference>
<evidence type="ECO:0000256" key="3">
    <source>
        <dbReference type="ARBA" id="ARBA00023014"/>
    </source>
</evidence>
<proteinExistence type="predicted"/>
<dbReference type="Pfam" id="PF01257">
    <property type="entry name" value="2Fe-2S_thioredx"/>
    <property type="match status" value="1"/>
</dbReference>
<reference evidence="5" key="1">
    <citation type="submission" date="2016-05" db="EMBL/GenBank/DDBJ databases">
        <authorList>
            <person name="Wang W."/>
            <person name="Zhu L."/>
        </authorList>
    </citation>
    <scope>NUCLEOTIDE SEQUENCE [LARGE SCALE GENOMIC DNA]</scope>
    <source>
        <strain evidence="5">W-2</strain>
    </source>
</reference>
<dbReference type="OrthoDB" id="9761899at2"/>
<evidence type="ECO:0000256" key="2">
    <source>
        <dbReference type="ARBA" id="ARBA00023004"/>
    </source>
</evidence>
<protein>
    <submittedName>
        <fullName evidence="4">Ferredoxin</fullName>
    </submittedName>
</protein>
<dbReference type="Gene3D" id="3.40.30.10">
    <property type="entry name" value="Glutaredoxin"/>
    <property type="match status" value="1"/>
</dbReference>
<name>A0A1B7KNA6_PARTM</name>
<dbReference type="RefSeq" id="WP_064552962.1">
    <property type="nucleotide sequence ID" value="NZ_LXMA01000042.1"/>
</dbReference>